<dbReference type="InParanoid" id="A0A1V8SJK2"/>
<sequence>MHRTKVFNWGEGNTLTYLVEAVLKMMSDTGGEAAWRAKSEAEIKAMLLAQFDECPMIITQLTIRHANNSIALEKIWRFTDANMIEYQTLIRKKGILLAHGAWSECLRQGGGLKADREELQKHYHKHMRDPSLLPDISMMSDVNLIPTHSLRMSRADNIEDFVAEYKDEMLFIEGMEQLAIDQEQPHGYFSNIVASHAST</sequence>
<accession>A0A1V8SJK2</accession>
<dbReference type="Proteomes" id="UP000192596">
    <property type="component" value="Unassembled WGS sequence"/>
</dbReference>
<gene>
    <name evidence="1" type="ORF">B0A48_14321</name>
</gene>
<comment type="caution">
    <text evidence="1">The sequence shown here is derived from an EMBL/GenBank/DDBJ whole genome shotgun (WGS) entry which is preliminary data.</text>
</comment>
<name>A0A1V8SJK2_9PEZI</name>
<protein>
    <submittedName>
        <fullName evidence="1">Uncharacterized protein</fullName>
    </submittedName>
</protein>
<dbReference type="AlphaFoldDB" id="A0A1V8SJK2"/>
<keyword evidence="2" id="KW-1185">Reference proteome</keyword>
<reference evidence="2" key="1">
    <citation type="submission" date="2017-03" db="EMBL/GenBank/DDBJ databases">
        <title>Genomes of endolithic fungi from Antarctica.</title>
        <authorList>
            <person name="Coleine C."/>
            <person name="Masonjones S."/>
            <person name="Stajich J.E."/>
        </authorList>
    </citation>
    <scope>NUCLEOTIDE SEQUENCE [LARGE SCALE GENOMIC DNA]</scope>
    <source>
        <strain evidence="2">CCFEE 5527</strain>
    </source>
</reference>
<organism evidence="1 2">
    <name type="scientific">Cryoendolithus antarcticus</name>
    <dbReference type="NCBI Taxonomy" id="1507870"/>
    <lineage>
        <taxon>Eukaryota</taxon>
        <taxon>Fungi</taxon>
        <taxon>Dikarya</taxon>
        <taxon>Ascomycota</taxon>
        <taxon>Pezizomycotina</taxon>
        <taxon>Dothideomycetes</taxon>
        <taxon>Dothideomycetidae</taxon>
        <taxon>Cladosporiales</taxon>
        <taxon>Cladosporiaceae</taxon>
        <taxon>Cryoendolithus</taxon>
    </lineage>
</organism>
<dbReference type="EMBL" id="NAJO01000040">
    <property type="protein sequence ID" value="OQN99344.1"/>
    <property type="molecule type" value="Genomic_DNA"/>
</dbReference>
<evidence type="ECO:0000313" key="2">
    <source>
        <dbReference type="Proteomes" id="UP000192596"/>
    </source>
</evidence>
<proteinExistence type="predicted"/>
<evidence type="ECO:0000313" key="1">
    <source>
        <dbReference type="EMBL" id="OQN99344.1"/>
    </source>
</evidence>